<dbReference type="Proteomes" id="UP000095281">
    <property type="component" value="Unplaced"/>
</dbReference>
<organism evidence="2 3">
    <name type="scientific">Meloidogyne hapla</name>
    <name type="common">Root-knot nematode worm</name>
    <dbReference type="NCBI Taxonomy" id="6305"/>
    <lineage>
        <taxon>Eukaryota</taxon>
        <taxon>Metazoa</taxon>
        <taxon>Ecdysozoa</taxon>
        <taxon>Nematoda</taxon>
        <taxon>Chromadorea</taxon>
        <taxon>Rhabditida</taxon>
        <taxon>Tylenchina</taxon>
        <taxon>Tylenchomorpha</taxon>
        <taxon>Tylenchoidea</taxon>
        <taxon>Meloidogynidae</taxon>
        <taxon>Meloidogyninae</taxon>
        <taxon>Meloidogyne</taxon>
    </lineage>
</organism>
<keyword evidence="2" id="KW-1185">Reference proteome</keyword>
<evidence type="ECO:0000313" key="3">
    <source>
        <dbReference type="WBParaSite" id="MhA1_Contig289.frz3.gene3"/>
    </source>
</evidence>
<feature type="region of interest" description="Disordered" evidence="1">
    <location>
        <begin position="129"/>
        <end position="158"/>
    </location>
</feature>
<evidence type="ECO:0000313" key="2">
    <source>
        <dbReference type="Proteomes" id="UP000095281"/>
    </source>
</evidence>
<feature type="compositionally biased region" description="Polar residues" evidence="1">
    <location>
        <begin position="131"/>
        <end position="158"/>
    </location>
</feature>
<dbReference type="AlphaFoldDB" id="A0A1I8BKK9"/>
<name>A0A1I8BKK9_MELHA</name>
<reference evidence="3" key="1">
    <citation type="submission" date="2016-11" db="UniProtKB">
        <authorList>
            <consortium name="WormBaseParasite"/>
        </authorList>
    </citation>
    <scope>IDENTIFICATION</scope>
</reference>
<protein>
    <submittedName>
        <fullName evidence="3">Uncharacterized protein</fullName>
    </submittedName>
</protein>
<accession>A0A1I8BKK9</accession>
<dbReference type="WBParaSite" id="MhA1_Contig289.frz3.gene3">
    <property type="protein sequence ID" value="MhA1_Contig289.frz3.gene3"/>
    <property type="gene ID" value="MhA1_Contig289.frz3.gene3"/>
</dbReference>
<evidence type="ECO:0000256" key="1">
    <source>
        <dbReference type="SAM" id="MobiDB-lite"/>
    </source>
</evidence>
<sequence length="158" mass="18005">MLFFPPMTDFASTEHQATVYNNIPSIWLGDANNSILPRPSSIEQEQQRLNQTAQQSFQLQHQLLLMEQLNQQQCLTSQNSFLSLPPPIGLNVFTGLIPNEDELTNKREEKRDFQQNGENLSIVPLLGRLKSPNNEQEFKSQPETMSNNFQMSMAPTGK</sequence>
<proteinExistence type="predicted"/>